<dbReference type="EMBL" id="JAENHP010000006">
    <property type="protein sequence ID" value="MBM2618233.1"/>
    <property type="molecule type" value="Genomic_DNA"/>
</dbReference>
<dbReference type="InterPro" id="IPR011047">
    <property type="entry name" value="Quinoprotein_ADH-like_sf"/>
</dbReference>
<dbReference type="SUPFAM" id="SSF50998">
    <property type="entry name" value="Quinoprotein alcohol dehydrogenase-like"/>
    <property type="match status" value="1"/>
</dbReference>
<sequence>MRISQHVRRAVVAGVAALAVCASGQPALAVVGASAARSAPSFNGSVYAIAYRGDTVYVGGSFTRMTIEGRTVTRNRIAAFSGRTGELLDWAPSADDTVRALAVVPGYVYVGGDFDEVNGEDREAIARIDAGDGGVASFDHSIDGSVRALAVGNGRLYAAGTITGVDGDDRGHVAAFSLAGDRLDDDWTPWADGVVNALAVRGQRVYLGGAFRRHLVAVRGDGSGDADRGFRASAPAVVHALAVDGSGVYAAMGGAGGRAMAFTSAGRNRWTRVFDGDAQAVAVLDGVAYVGGHFDRACANGDDADNGECDAGSVRRVKLAAVERDGSLSRWAPQANGVVGVRTLAVDPDRGTVAAGGDFTTIGGQAQRRYASFG</sequence>
<organism evidence="2 3">
    <name type="scientific">Paractinoplanes ovalisporus</name>
    <dbReference type="NCBI Taxonomy" id="2810368"/>
    <lineage>
        <taxon>Bacteria</taxon>
        <taxon>Bacillati</taxon>
        <taxon>Actinomycetota</taxon>
        <taxon>Actinomycetes</taxon>
        <taxon>Micromonosporales</taxon>
        <taxon>Micromonosporaceae</taxon>
        <taxon>Paractinoplanes</taxon>
    </lineage>
</organism>
<keyword evidence="3" id="KW-1185">Reference proteome</keyword>
<proteinExistence type="predicted"/>
<feature type="chain" id="PRO_5047093220" evidence="1">
    <location>
        <begin position="30"/>
        <end position="374"/>
    </location>
</feature>
<reference evidence="2 3" key="1">
    <citation type="submission" date="2021-01" db="EMBL/GenBank/DDBJ databases">
        <title>Actinoplanes sp. nov. LDG1-06 isolated from lichen.</title>
        <authorList>
            <person name="Saeng-In P."/>
            <person name="Phongsopitanun W."/>
            <person name="Kanchanasin P."/>
            <person name="Yuki M."/>
            <person name="Kudo T."/>
            <person name="Ohkuma M."/>
            <person name="Tanasupawat S."/>
        </authorList>
    </citation>
    <scope>NUCLEOTIDE SEQUENCE [LARGE SCALE GENOMIC DNA]</scope>
    <source>
        <strain evidence="2 3">LDG1-06</strain>
    </source>
</reference>
<comment type="caution">
    <text evidence="2">The sequence shown here is derived from an EMBL/GenBank/DDBJ whole genome shotgun (WGS) entry which is preliminary data.</text>
</comment>
<dbReference type="Gene3D" id="2.80.10.50">
    <property type="match status" value="1"/>
</dbReference>
<evidence type="ECO:0000256" key="1">
    <source>
        <dbReference type="SAM" id="SignalP"/>
    </source>
</evidence>
<accession>A0ABS2AFQ9</accession>
<evidence type="ECO:0000313" key="2">
    <source>
        <dbReference type="EMBL" id="MBM2618233.1"/>
    </source>
</evidence>
<name>A0ABS2AFQ9_9ACTN</name>
<dbReference type="Proteomes" id="UP000632138">
    <property type="component" value="Unassembled WGS sequence"/>
</dbReference>
<dbReference type="RefSeq" id="WP_203378212.1">
    <property type="nucleotide sequence ID" value="NZ_JAENHP010000006.1"/>
</dbReference>
<keyword evidence="1" id="KW-0732">Signal</keyword>
<gene>
    <name evidence="2" type="ORF">JIG36_21985</name>
</gene>
<protein>
    <submittedName>
        <fullName evidence="2">Uncharacterized protein</fullName>
    </submittedName>
</protein>
<evidence type="ECO:0000313" key="3">
    <source>
        <dbReference type="Proteomes" id="UP000632138"/>
    </source>
</evidence>
<feature type="signal peptide" evidence="1">
    <location>
        <begin position="1"/>
        <end position="29"/>
    </location>
</feature>